<accession>C7MB36</accession>
<dbReference type="HOGENOM" id="CLU_005391_0_2_11"/>
<dbReference type="PATRIC" id="fig|446465.5.peg.3130"/>
<dbReference type="SUPFAM" id="SSF53720">
    <property type="entry name" value="ALDH-like"/>
    <property type="match status" value="1"/>
</dbReference>
<reference evidence="6 7" key="1">
    <citation type="journal article" date="2009" name="Stand. Genomic Sci.">
        <title>Complete genome sequence of Brachybacterium faecium type strain (Schefferle 6-10).</title>
        <authorList>
            <person name="Lapidus A."/>
            <person name="Pukall R."/>
            <person name="Labuttii K."/>
            <person name="Copeland A."/>
            <person name="Del Rio T.G."/>
            <person name="Nolan M."/>
            <person name="Chen F."/>
            <person name="Lucas S."/>
            <person name="Tice H."/>
            <person name="Cheng J.F."/>
            <person name="Bruce D."/>
            <person name="Goodwin L."/>
            <person name="Pitluck S."/>
            <person name="Rohde M."/>
            <person name="Goker M."/>
            <person name="Pati A."/>
            <person name="Ivanova N."/>
            <person name="Mavrommatis K."/>
            <person name="Chen A."/>
            <person name="Palaniappan K."/>
            <person name="D'haeseleer P."/>
            <person name="Chain P."/>
            <person name="Bristow J."/>
            <person name="Eisen J.A."/>
            <person name="Markowitz V."/>
            <person name="Hugenholtz P."/>
            <person name="Kyrpides N.C."/>
            <person name="Klenk H.P."/>
        </authorList>
    </citation>
    <scope>NUCLEOTIDE SEQUENCE [LARGE SCALE GENOMIC DNA]</scope>
    <source>
        <strain evidence="7">ATCC 43885 / DSM 4810 / JCM 11609 / LMG 19847 / NBRC 14762 / NCIMB 9860 / 6-10</strain>
    </source>
</reference>
<dbReference type="InterPro" id="IPR015590">
    <property type="entry name" value="Aldehyde_DH_dom"/>
</dbReference>
<dbReference type="EC" id="1.2.1.3" evidence="6"/>
<feature type="active site" evidence="3">
    <location>
        <position position="258"/>
    </location>
</feature>
<dbReference type="Proteomes" id="UP000001919">
    <property type="component" value="Chromosome"/>
</dbReference>
<dbReference type="InterPro" id="IPR016161">
    <property type="entry name" value="Ald_DH/histidinol_DH"/>
</dbReference>
<dbReference type="Gene3D" id="3.40.605.10">
    <property type="entry name" value="Aldehyde Dehydrogenase, Chain A, domain 1"/>
    <property type="match status" value="1"/>
</dbReference>
<dbReference type="Pfam" id="PF00171">
    <property type="entry name" value="Aldedh"/>
    <property type="match status" value="1"/>
</dbReference>
<dbReference type="Gene3D" id="3.40.309.10">
    <property type="entry name" value="Aldehyde Dehydrogenase, Chain A, domain 2"/>
    <property type="match status" value="1"/>
</dbReference>
<dbReference type="PROSITE" id="PS00070">
    <property type="entry name" value="ALDEHYDE_DEHYDR_CYS"/>
    <property type="match status" value="1"/>
</dbReference>
<dbReference type="InterPro" id="IPR016160">
    <property type="entry name" value="Ald_DH_CS_CYS"/>
</dbReference>
<feature type="domain" description="Aldehyde dehydrogenase" evidence="5">
    <location>
        <begin position="22"/>
        <end position="486"/>
    </location>
</feature>
<dbReference type="PROSITE" id="PS00687">
    <property type="entry name" value="ALDEHYDE_DEHYDR_GLU"/>
    <property type="match status" value="1"/>
</dbReference>
<dbReference type="PANTHER" id="PTHR11699">
    <property type="entry name" value="ALDEHYDE DEHYDROGENASE-RELATED"/>
    <property type="match status" value="1"/>
</dbReference>
<comment type="similarity">
    <text evidence="1 4">Belongs to the aldehyde dehydrogenase family.</text>
</comment>
<evidence type="ECO:0000259" key="5">
    <source>
        <dbReference type="Pfam" id="PF00171"/>
    </source>
</evidence>
<keyword evidence="2 4" id="KW-0560">Oxidoreductase</keyword>
<dbReference type="EMBL" id="CP001643">
    <property type="protein sequence ID" value="ACU86923.1"/>
    <property type="molecule type" value="Genomic_DNA"/>
</dbReference>
<dbReference type="AlphaFoldDB" id="C7MB36"/>
<dbReference type="InterPro" id="IPR016163">
    <property type="entry name" value="Ald_DH_C"/>
</dbReference>
<dbReference type="KEGG" id="bfa:Bfae_31630"/>
<evidence type="ECO:0000256" key="4">
    <source>
        <dbReference type="RuleBase" id="RU003345"/>
    </source>
</evidence>
<dbReference type="FunFam" id="3.40.605.10:FF:000001">
    <property type="entry name" value="Aldehyde dehydrogenase 1"/>
    <property type="match status" value="1"/>
</dbReference>
<dbReference type="CDD" id="cd07112">
    <property type="entry name" value="ALDH_GABALDH-PuuC"/>
    <property type="match status" value="1"/>
</dbReference>
<dbReference type="InterPro" id="IPR029510">
    <property type="entry name" value="Ald_DH_CS_GLU"/>
</dbReference>
<evidence type="ECO:0000313" key="6">
    <source>
        <dbReference type="EMBL" id="ACU86923.1"/>
    </source>
</evidence>
<dbReference type="InterPro" id="IPR016162">
    <property type="entry name" value="Ald_DH_N"/>
</dbReference>
<protein>
    <submittedName>
        <fullName evidence="6">NAD-dependent aldehyde dehydrogenase</fullName>
        <ecNumber evidence="6">1.2.1.3</ecNumber>
    </submittedName>
</protein>
<gene>
    <name evidence="6" type="ordered locus">Bfae_31630</name>
</gene>
<evidence type="ECO:0000256" key="2">
    <source>
        <dbReference type="ARBA" id="ARBA00023002"/>
    </source>
</evidence>
<dbReference type="OrthoDB" id="6882680at2"/>
<proteinExistence type="inferred from homology"/>
<sequence length="491" mass="51995">MTTALPDPVRTLAYLDGGFVPAVSGATFESIDPATGRKLADIAACDAQDVDRAVASARAAFDSGVWSRMHPSERREILLRLVALLEENLEDLALTEAIDAGKPLTDCREFDLPDTITSIRWYAEAADKLFGKTAPAGDGALGMIVHEPIGVVGAVLPWNFPLAMLAWKLGPALAAGNSVVVKPPELTSLTTLRFAELATEAGLPDGVLNVVPGLGHVAGKALGLHGDVDVISFTGSNEVGREFLRYSAESNLKKIVLELGGKAPQIVTADNADRLALVAEDLAEAAFGNMGQNCTAGSRILVDAALFEDFVDELVTATERFVVGDPLDPATTIGALVEEAALERVVRYVDEAVADGARVRTGGARVREDSGGWFYPPTVVTDVREDMAIAREEIFGPVVVVLPVDGLEDAIRLANDTPYGLAATIWSRDIDDALTAARAVRAGTVAINGYSEGDITTPFGGYKESGFGGRDNGLEAFAQYTETKTIWITLR</sequence>
<dbReference type="STRING" id="446465.Bfae_31630"/>
<evidence type="ECO:0000313" key="7">
    <source>
        <dbReference type="Proteomes" id="UP000001919"/>
    </source>
</evidence>
<evidence type="ECO:0000256" key="3">
    <source>
        <dbReference type="PROSITE-ProRule" id="PRU10007"/>
    </source>
</evidence>
<keyword evidence="7" id="KW-1185">Reference proteome</keyword>
<name>C7MB36_BRAFD</name>
<organism evidence="6 7">
    <name type="scientific">Brachybacterium faecium (strain ATCC 43885 / DSM 4810 / JCM 11609 / LMG 19847 / NBRC 14762 / NCIMB 9860 / 6-10)</name>
    <dbReference type="NCBI Taxonomy" id="446465"/>
    <lineage>
        <taxon>Bacteria</taxon>
        <taxon>Bacillati</taxon>
        <taxon>Actinomycetota</taxon>
        <taxon>Actinomycetes</taxon>
        <taxon>Micrococcales</taxon>
        <taxon>Dermabacteraceae</taxon>
        <taxon>Brachybacterium</taxon>
    </lineage>
</organism>
<dbReference type="GO" id="GO:0004029">
    <property type="term" value="F:aldehyde dehydrogenase (NAD+) activity"/>
    <property type="evidence" value="ECO:0007669"/>
    <property type="project" value="UniProtKB-EC"/>
</dbReference>
<evidence type="ECO:0000256" key="1">
    <source>
        <dbReference type="ARBA" id="ARBA00009986"/>
    </source>
</evidence>
<dbReference type="eggNOG" id="COG1012">
    <property type="taxonomic scope" value="Bacteria"/>
</dbReference>
<dbReference type="FunFam" id="3.40.309.10:FF:000009">
    <property type="entry name" value="Aldehyde dehydrogenase A"/>
    <property type="match status" value="1"/>
</dbReference>